<keyword evidence="9" id="KW-1185">Reference proteome</keyword>
<reference evidence="9" key="1">
    <citation type="journal article" date="2019" name="Int. J. Syst. Evol. Microbiol.">
        <title>The Global Catalogue of Microorganisms (GCM) 10K type strain sequencing project: providing services to taxonomists for standard genome sequencing and annotation.</title>
        <authorList>
            <consortium name="The Broad Institute Genomics Platform"/>
            <consortium name="The Broad Institute Genome Sequencing Center for Infectious Disease"/>
            <person name="Wu L."/>
            <person name="Ma J."/>
        </authorList>
    </citation>
    <scope>NUCLEOTIDE SEQUENCE [LARGE SCALE GENOMIC DNA]</scope>
    <source>
        <strain evidence="9">KCTC 23314</strain>
    </source>
</reference>
<evidence type="ECO:0000256" key="5">
    <source>
        <dbReference type="ARBA" id="ARBA00023125"/>
    </source>
</evidence>
<protein>
    <submittedName>
        <fullName evidence="8">Transcriptional repressor</fullName>
    </submittedName>
</protein>
<dbReference type="Proteomes" id="UP000626210">
    <property type="component" value="Unassembled WGS sequence"/>
</dbReference>
<keyword evidence="6" id="KW-0804">Transcription</keyword>
<dbReference type="InterPro" id="IPR036388">
    <property type="entry name" value="WH-like_DNA-bd_sf"/>
</dbReference>
<name>A0ABQ3G6T4_9BURK</name>
<dbReference type="InterPro" id="IPR002481">
    <property type="entry name" value="FUR"/>
</dbReference>
<dbReference type="RefSeq" id="WP_189689165.1">
    <property type="nucleotide sequence ID" value="NZ_BMYK01000018.1"/>
</dbReference>
<evidence type="ECO:0000256" key="2">
    <source>
        <dbReference type="ARBA" id="ARBA00022491"/>
    </source>
</evidence>
<dbReference type="Pfam" id="PF01475">
    <property type="entry name" value="FUR"/>
    <property type="match status" value="1"/>
</dbReference>
<gene>
    <name evidence="8" type="ORF">GCM10007320_45190</name>
</gene>
<proteinExistence type="inferred from homology"/>
<evidence type="ECO:0000313" key="9">
    <source>
        <dbReference type="Proteomes" id="UP000626210"/>
    </source>
</evidence>
<evidence type="ECO:0000256" key="6">
    <source>
        <dbReference type="ARBA" id="ARBA00023163"/>
    </source>
</evidence>
<dbReference type="EMBL" id="BMYK01000018">
    <property type="protein sequence ID" value="GHC93873.1"/>
    <property type="molecule type" value="Genomic_DNA"/>
</dbReference>
<evidence type="ECO:0000256" key="3">
    <source>
        <dbReference type="ARBA" id="ARBA00022833"/>
    </source>
</evidence>
<comment type="similarity">
    <text evidence="1">Belongs to the Fur family.</text>
</comment>
<evidence type="ECO:0000256" key="4">
    <source>
        <dbReference type="ARBA" id="ARBA00023015"/>
    </source>
</evidence>
<organism evidence="8 9">
    <name type="scientific">Pseudorhodoferax aquiterrae</name>
    <dbReference type="NCBI Taxonomy" id="747304"/>
    <lineage>
        <taxon>Bacteria</taxon>
        <taxon>Pseudomonadati</taxon>
        <taxon>Pseudomonadota</taxon>
        <taxon>Betaproteobacteria</taxon>
        <taxon>Burkholderiales</taxon>
        <taxon>Comamonadaceae</taxon>
    </lineage>
</organism>
<dbReference type="SUPFAM" id="SSF46785">
    <property type="entry name" value="Winged helix' DNA-binding domain"/>
    <property type="match status" value="1"/>
</dbReference>
<dbReference type="PANTHER" id="PTHR33202">
    <property type="entry name" value="ZINC UPTAKE REGULATION PROTEIN"/>
    <property type="match status" value="1"/>
</dbReference>
<comment type="caution">
    <text evidence="8">The sequence shown here is derived from an EMBL/GenBank/DDBJ whole genome shotgun (WGS) entry which is preliminary data.</text>
</comment>
<dbReference type="PANTHER" id="PTHR33202:SF6">
    <property type="entry name" value="ZINC UPTAKE REGULATION PROTEIN"/>
    <property type="match status" value="1"/>
</dbReference>
<dbReference type="InterPro" id="IPR043135">
    <property type="entry name" value="Fur_C"/>
</dbReference>
<keyword evidence="5" id="KW-0238">DNA-binding</keyword>
<feature type="region of interest" description="Disordered" evidence="7">
    <location>
        <begin position="1"/>
        <end position="21"/>
    </location>
</feature>
<dbReference type="Gene3D" id="1.10.10.10">
    <property type="entry name" value="Winged helix-like DNA-binding domain superfamily/Winged helix DNA-binding domain"/>
    <property type="match status" value="1"/>
</dbReference>
<keyword evidence="3" id="KW-0862">Zinc</keyword>
<evidence type="ECO:0000313" key="8">
    <source>
        <dbReference type="EMBL" id="GHC93873.1"/>
    </source>
</evidence>
<keyword evidence="2" id="KW-0678">Repressor</keyword>
<evidence type="ECO:0000256" key="1">
    <source>
        <dbReference type="ARBA" id="ARBA00007957"/>
    </source>
</evidence>
<dbReference type="Gene3D" id="3.30.1490.190">
    <property type="match status" value="1"/>
</dbReference>
<evidence type="ECO:0000256" key="7">
    <source>
        <dbReference type="SAM" id="MobiDB-lite"/>
    </source>
</evidence>
<accession>A0ABQ3G6T4</accession>
<keyword evidence="4" id="KW-0805">Transcription regulation</keyword>
<sequence length="168" mass="18115">MPRKTAPRAPVQTAKQPTPRQHRQALAEAQARCAAQGAQLTEQRALVLELLLARDGAGKAYDLLADMRALNPGVAPMTVYRALDFLVEQGLVHKVAATSSFVVCKHGPHPHNDPVFLVCGRCGDATEWDNPALGNQVEQALAGLGLHAHGMEINVDCARCQAQDAQRR</sequence>
<dbReference type="InterPro" id="IPR036390">
    <property type="entry name" value="WH_DNA-bd_sf"/>
</dbReference>